<gene>
    <name evidence="1" type="ORF">KC01_LOCUS3861</name>
</gene>
<dbReference type="AlphaFoldDB" id="A0AAV2J7F5"/>
<dbReference type="EMBL" id="OZ035832">
    <property type="protein sequence ID" value="CAL1571770.1"/>
    <property type="molecule type" value="Genomic_DNA"/>
</dbReference>
<name>A0AAV2J7F5_KNICA</name>
<evidence type="ECO:0000313" key="2">
    <source>
        <dbReference type="Proteomes" id="UP001497482"/>
    </source>
</evidence>
<proteinExistence type="predicted"/>
<dbReference type="Proteomes" id="UP001497482">
    <property type="component" value="Chromosome 10"/>
</dbReference>
<evidence type="ECO:0000313" key="1">
    <source>
        <dbReference type="EMBL" id="CAL1571770.1"/>
    </source>
</evidence>
<organism evidence="1 2">
    <name type="scientific">Knipowitschia caucasica</name>
    <name type="common">Caucasian dwarf goby</name>
    <name type="synonym">Pomatoschistus caucasicus</name>
    <dbReference type="NCBI Taxonomy" id="637954"/>
    <lineage>
        <taxon>Eukaryota</taxon>
        <taxon>Metazoa</taxon>
        <taxon>Chordata</taxon>
        <taxon>Craniata</taxon>
        <taxon>Vertebrata</taxon>
        <taxon>Euteleostomi</taxon>
        <taxon>Actinopterygii</taxon>
        <taxon>Neopterygii</taxon>
        <taxon>Teleostei</taxon>
        <taxon>Neoteleostei</taxon>
        <taxon>Acanthomorphata</taxon>
        <taxon>Gobiaria</taxon>
        <taxon>Gobiiformes</taxon>
        <taxon>Gobioidei</taxon>
        <taxon>Gobiidae</taxon>
        <taxon>Gobiinae</taxon>
        <taxon>Knipowitschia</taxon>
    </lineage>
</organism>
<keyword evidence="2" id="KW-1185">Reference proteome</keyword>
<accession>A0AAV2J7F5</accession>
<reference evidence="1 2" key="1">
    <citation type="submission" date="2024-04" db="EMBL/GenBank/DDBJ databases">
        <authorList>
            <person name="Waldvogel A.-M."/>
            <person name="Schoenle A."/>
        </authorList>
    </citation>
    <scope>NUCLEOTIDE SEQUENCE [LARGE SCALE GENOMIC DNA]</scope>
</reference>
<sequence length="99" mass="10314">MHSGSRLLPISYINLPVNPADPGHLSCPGPPTKEKAGVMQMGMLAQPASPLATTSSPSLLRNFAKQEKDRPLAAKSPSLVCGVYAGVDPWPSLSAVPPI</sequence>
<protein>
    <submittedName>
        <fullName evidence="1">Uncharacterized protein</fullName>
    </submittedName>
</protein>